<gene>
    <name evidence="3" type="ORF">MNBD_ACTINO01-1812</name>
</gene>
<evidence type="ECO:0000313" key="3">
    <source>
        <dbReference type="EMBL" id="VAV90035.1"/>
    </source>
</evidence>
<reference evidence="3" key="1">
    <citation type="submission" date="2018-06" db="EMBL/GenBank/DDBJ databases">
        <authorList>
            <person name="Zhirakovskaya E."/>
        </authorList>
    </citation>
    <scope>NUCLEOTIDE SEQUENCE</scope>
</reference>
<dbReference type="InterPro" id="IPR027417">
    <property type="entry name" value="P-loop_NTPase"/>
</dbReference>
<dbReference type="Pfam" id="PF13521">
    <property type="entry name" value="AAA_28"/>
    <property type="match status" value="1"/>
</dbReference>
<feature type="region of interest" description="Disordered" evidence="1">
    <location>
        <begin position="194"/>
        <end position="214"/>
    </location>
</feature>
<dbReference type="EMBL" id="UOEI01000028">
    <property type="protein sequence ID" value="VAV90035.1"/>
    <property type="molecule type" value="Genomic_DNA"/>
</dbReference>
<sequence>SAKVAFVGSHGIRKTTAVHAFANTMQRAGRSVEHGREVVRDNPLGINEGATGEAQLWVIVSQIRQELQLARRADVLVLDRGVMDNLAYYLRACGGDDLFEILPMVSRWSQTYDMVVRLRPDVALRSDGVRSTSEEFRDEVEAILDERLPNLVTGRQLVELNASDIDDRFDWWPLAQRLAALVEEPLFADGVKRRRARPVPRSKHPDLPQLEMEI</sequence>
<dbReference type="Gene3D" id="3.40.50.300">
    <property type="entry name" value="P-loop containing nucleotide triphosphate hydrolases"/>
    <property type="match status" value="1"/>
</dbReference>
<name>A0A3B0S3M6_9ZZZZ</name>
<dbReference type="InterPro" id="IPR038727">
    <property type="entry name" value="NadR/Ttd14_AAA_dom"/>
</dbReference>
<evidence type="ECO:0000259" key="2">
    <source>
        <dbReference type="Pfam" id="PF13521"/>
    </source>
</evidence>
<protein>
    <recommendedName>
        <fullName evidence="2">NadR/Ttd14 AAA domain-containing protein</fullName>
    </recommendedName>
</protein>
<evidence type="ECO:0000256" key="1">
    <source>
        <dbReference type="SAM" id="MobiDB-lite"/>
    </source>
</evidence>
<organism evidence="3">
    <name type="scientific">hydrothermal vent metagenome</name>
    <dbReference type="NCBI Taxonomy" id="652676"/>
    <lineage>
        <taxon>unclassified sequences</taxon>
        <taxon>metagenomes</taxon>
        <taxon>ecological metagenomes</taxon>
    </lineage>
</organism>
<proteinExistence type="predicted"/>
<accession>A0A3B0S3M6</accession>
<dbReference type="SUPFAM" id="SSF52540">
    <property type="entry name" value="P-loop containing nucleoside triphosphate hydrolases"/>
    <property type="match status" value="1"/>
</dbReference>
<feature type="non-terminal residue" evidence="3">
    <location>
        <position position="1"/>
    </location>
</feature>
<feature type="domain" description="NadR/Ttd14 AAA" evidence="2">
    <location>
        <begin position="3"/>
        <end position="168"/>
    </location>
</feature>
<dbReference type="AlphaFoldDB" id="A0A3B0S3M6"/>